<feature type="compositionally biased region" description="Basic and acidic residues" evidence="2">
    <location>
        <begin position="166"/>
        <end position="177"/>
    </location>
</feature>
<evidence type="ECO:0000313" key="4">
    <source>
        <dbReference type="Proteomes" id="UP000271087"/>
    </source>
</evidence>
<feature type="region of interest" description="Disordered" evidence="2">
    <location>
        <begin position="21"/>
        <end position="49"/>
    </location>
</feature>
<dbReference type="OrthoDB" id="5843220at2759"/>
<proteinExistence type="predicted"/>
<evidence type="ECO:0000313" key="3">
    <source>
        <dbReference type="EMBL" id="VDK85715.1"/>
    </source>
</evidence>
<sequence length="189" mass="21879">MPGRALCQVQNIPAYATRKAGELKHSKTVTTNAKDGNEKNETKTENEDLERTSVNIEEKLNKTKVLKAELLYESPNIIEVAVQTNVIVNTESPKLTAEDLRSPEVSANYWRRLEEQLYIQSERKARINFELSIRLAKLNEEIAEKEEDYLALKHYISAEENIEHLSESELNENKNIEREDEEDNMFQKT</sequence>
<feature type="compositionally biased region" description="Basic and acidic residues" evidence="2">
    <location>
        <begin position="35"/>
        <end position="49"/>
    </location>
</feature>
<dbReference type="AlphaFoldDB" id="A0A182EGS6"/>
<name>A0A182EGS6_ONCOC</name>
<reference evidence="5" key="1">
    <citation type="submission" date="2016-06" db="UniProtKB">
        <authorList>
            <consortium name="WormBaseParasite"/>
        </authorList>
    </citation>
    <scope>IDENTIFICATION</scope>
</reference>
<evidence type="ECO:0000313" key="5">
    <source>
        <dbReference type="WBParaSite" id="nOo.2.0.1.t07300-RA"/>
    </source>
</evidence>
<accession>A0A182EGS6</accession>
<dbReference type="Proteomes" id="UP000271087">
    <property type="component" value="Unassembled WGS sequence"/>
</dbReference>
<feature type="region of interest" description="Disordered" evidence="2">
    <location>
        <begin position="166"/>
        <end position="189"/>
    </location>
</feature>
<protein>
    <submittedName>
        <fullName evidence="5">Geminin</fullName>
    </submittedName>
</protein>
<feature type="compositionally biased region" description="Acidic residues" evidence="2">
    <location>
        <begin position="178"/>
        <end position="189"/>
    </location>
</feature>
<dbReference type="WBParaSite" id="nOo.2.0.1.t07300-RA">
    <property type="protein sequence ID" value="nOo.2.0.1.t07300-RA"/>
    <property type="gene ID" value="nOo.2.0.1.g07300"/>
</dbReference>
<evidence type="ECO:0000256" key="1">
    <source>
        <dbReference type="SAM" id="Coils"/>
    </source>
</evidence>
<keyword evidence="1" id="KW-0175">Coiled coil</keyword>
<reference evidence="3 4" key="2">
    <citation type="submission" date="2018-08" db="EMBL/GenBank/DDBJ databases">
        <authorList>
            <person name="Laetsch R D."/>
            <person name="Stevens L."/>
            <person name="Kumar S."/>
            <person name="Blaxter L. M."/>
        </authorList>
    </citation>
    <scope>NUCLEOTIDE SEQUENCE [LARGE SCALE GENOMIC DNA]</scope>
</reference>
<gene>
    <name evidence="3" type="ORF">NOO_LOCUS7300</name>
</gene>
<evidence type="ECO:0000256" key="2">
    <source>
        <dbReference type="SAM" id="MobiDB-lite"/>
    </source>
</evidence>
<organism evidence="5">
    <name type="scientific">Onchocerca ochengi</name>
    <name type="common">Filarial nematode worm</name>
    <dbReference type="NCBI Taxonomy" id="42157"/>
    <lineage>
        <taxon>Eukaryota</taxon>
        <taxon>Metazoa</taxon>
        <taxon>Ecdysozoa</taxon>
        <taxon>Nematoda</taxon>
        <taxon>Chromadorea</taxon>
        <taxon>Rhabditida</taxon>
        <taxon>Spirurina</taxon>
        <taxon>Spiruromorpha</taxon>
        <taxon>Filarioidea</taxon>
        <taxon>Onchocercidae</taxon>
        <taxon>Onchocerca</taxon>
    </lineage>
</organism>
<feature type="coiled-coil region" evidence="1">
    <location>
        <begin position="128"/>
        <end position="155"/>
    </location>
</feature>
<keyword evidence="4" id="KW-1185">Reference proteome</keyword>
<dbReference type="EMBL" id="UYRW01002550">
    <property type="protein sequence ID" value="VDK85715.1"/>
    <property type="molecule type" value="Genomic_DNA"/>
</dbReference>